<evidence type="ECO:0000313" key="2">
    <source>
        <dbReference type="Proteomes" id="UP000093561"/>
    </source>
</evidence>
<reference evidence="2" key="2">
    <citation type="journal article" date="2016" name="Mol. Ecol.">
        <title>Population genomics of the filarial nematode parasite Wuchereria bancrofti from mosquitoes.</title>
        <authorList>
            <person name="Small S.T."/>
            <person name="Reimer L.J."/>
            <person name="Tisch D.J."/>
            <person name="King C.L."/>
            <person name="Christensen B.M."/>
            <person name="Siba P.M."/>
            <person name="Kazura J.W."/>
            <person name="Serre D."/>
            <person name="Zimmerman P.A."/>
        </authorList>
    </citation>
    <scope>NUCLEOTIDE SEQUENCE</scope>
    <source>
        <strain evidence="2">pt0022</strain>
    </source>
</reference>
<reference evidence="3" key="3">
    <citation type="submission" date="2024-02" db="UniProtKB">
        <authorList>
            <consortium name="WormBaseParasite"/>
        </authorList>
    </citation>
    <scope>IDENTIFICATION</scope>
    <source>
        <strain evidence="3">pt0022</strain>
    </source>
</reference>
<feature type="transmembrane region" description="Helical" evidence="1">
    <location>
        <begin position="191"/>
        <end position="217"/>
    </location>
</feature>
<evidence type="ECO:0000256" key="1">
    <source>
        <dbReference type="SAM" id="Phobius"/>
    </source>
</evidence>
<dbReference type="SUPFAM" id="SSF81321">
    <property type="entry name" value="Family A G protein-coupled receptor-like"/>
    <property type="match status" value="1"/>
</dbReference>
<sequence>MDFATNQTITENVNITANKKKLLPFADYFLRTYAYLIVGTVLIMINIPVSLLVITRKALRNSYLVLGIVFLNNGFLGISSVLLGVKRLIDTADGERIIDHHECVLNVPIFLFTTEFLSGWSLLMNSVERLFVVALPIYYYTHNTRITYSIIVAHYGITATAVITAVTASLIEPARRISNYCMLQYAYSTHFYEALLLLSSFASMMSVALMIIVVVILRRNFGAQYLSSNSNNRNLSRFLKNQKRYTQTALISCCFTFFFVVVSAIIERICEADPSATSHIILMVCVYTRLLNSFNLVTLFLCRQKDFQLVVIQYFKCIFYGQKHVQSVTTVGFVTRINQTVS</sequence>
<feature type="transmembrane region" description="Helical" evidence="1">
    <location>
        <begin position="33"/>
        <end position="54"/>
    </location>
</feature>
<feature type="transmembrane region" description="Helical" evidence="1">
    <location>
        <begin position="278"/>
        <end position="302"/>
    </location>
</feature>
<keyword evidence="1" id="KW-1133">Transmembrane helix</keyword>
<feature type="transmembrane region" description="Helical" evidence="1">
    <location>
        <begin position="63"/>
        <end position="85"/>
    </location>
</feature>
<accession>A0AAF5PYK2</accession>
<feature type="transmembrane region" description="Helical" evidence="1">
    <location>
        <begin position="245"/>
        <end position="266"/>
    </location>
</feature>
<feature type="transmembrane region" description="Helical" evidence="1">
    <location>
        <begin position="152"/>
        <end position="171"/>
    </location>
</feature>
<name>A0AAF5PYK2_WUCBA</name>
<dbReference type="WBParaSite" id="mrna-Wban_07483">
    <property type="protein sequence ID" value="mrna-Wban_07483"/>
    <property type="gene ID" value="Wban_07483"/>
</dbReference>
<keyword evidence="1" id="KW-0812">Transmembrane</keyword>
<keyword evidence="1" id="KW-0472">Membrane</keyword>
<dbReference type="Gene3D" id="1.20.1070.10">
    <property type="entry name" value="Rhodopsin 7-helix transmembrane proteins"/>
    <property type="match status" value="1"/>
</dbReference>
<dbReference type="AlphaFoldDB" id="A0AAF5PYK2"/>
<evidence type="ECO:0000313" key="3">
    <source>
        <dbReference type="WBParaSite" id="mrna-Wban_07483"/>
    </source>
</evidence>
<reference evidence="2" key="1">
    <citation type="submission" date="2015-03" db="EMBL/GenBank/DDBJ databases">
        <title>Wuchereria bancrofti Genome Sequencing Papua New Guinea Strain.</title>
        <authorList>
            <person name="Small S.T."/>
            <person name="Serre D."/>
            <person name="Zimmerman P.A."/>
        </authorList>
    </citation>
    <scope>NUCLEOTIDE SEQUENCE [LARGE SCALE GENOMIC DNA]</scope>
    <source>
        <strain evidence="2">pt0022</strain>
    </source>
</reference>
<dbReference type="Proteomes" id="UP000093561">
    <property type="component" value="Unassembled WGS sequence"/>
</dbReference>
<protein>
    <submittedName>
        <fullName evidence="3">G-protein coupled receptors family 1 profile domain-containing protein</fullName>
    </submittedName>
</protein>
<proteinExistence type="predicted"/>
<organism evidence="2 3">
    <name type="scientific">Wuchereria bancrofti</name>
    <dbReference type="NCBI Taxonomy" id="6293"/>
    <lineage>
        <taxon>Eukaryota</taxon>
        <taxon>Metazoa</taxon>
        <taxon>Ecdysozoa</taxon>
        <taxon>Nematoda</taxon>
        <taxon>Chromadorea</taxon>
        <taxon>Rhabditida</taxon>
        <taxon>Spirurina</taxon>
        <taxon>Spiruromorpha</taxon>
        <taxon>Filarioidea</taxon>
        <taxon>Onchocercidae</taxon>
        <taxon>Wuchereria</taxon>
    </lineage>
</organism>